<sequence length="156" mass="17521">MDKEKSNDLSVLLSLFADSITPEDIISTKLMSQISSAIVKERLKLHMTQAEFAKHINVSQALVSRWERGNCNFSLKKVAEIASTLNLDVNISFCNASLKLQSKSLDYTTPATFTKTVCYQADAPSYSSKSYISTNSNRNIIQTIQKQEVYHYATVR</sequence>
<organism evidence="2">
    <name type="scientific">Myoviridae sp. ctino4</name>
    <dbReference type="NCBI Taxonomy" id="2826686"/>
    <lineage>
        <taxon>Viruses</taxon>
        <taxon>Duplodnaviria</taxon>
        <taxon>Heunggongvirae</taxon>
        <taxon>Uroviricota</taxon>
        <taxon>Caudoviricetes</taxon>
    </lineage>
</organism>
<dbReference type="GO" id="GO:0003677">
    <property type="term" value="F:DNA binding"/>
    <property type="evidence" value="ECO:0007669"/>
    <property type="project" value="InterPro"/>
</dbReference>
<dbReference type="Gene3D" id="1.10.260.40">
    <property type="entry name" value="lambda repressor-like DNA-binding domains"/>
    <property type="match status" value="1"/>
</dbReference>
<dbReference type="InterPro" id="IPR010982">
    <property type="entry name" value="Lambda_DNA-bd_dom_sf"/>
</dbReference>
<proteinExistence type="predicted"/>
<dbReference type="Pfam" id="PF01381">
    <property type="entry name" value="HTH_3"/>
    <property type="match status" value="1"/>
</dbReference>
<dbReference type="PROSITE" id="PS50943">
    <property type="entry name" value="HTH_CROC1"/>
    <property type="match status" value="1"/>
</dbReference>
<dbReference type="SUPFAM" id="SSF47413">
    <property type="entry name" value="lambda repressor-like DNA-binding domains"/>
    <property type="match status" value="1"/>
</dbReference>
<evidence type="ECO:0000313" key="2">
    <source>
        <dbReference type="EMBL" id="DAD85592.1"/>
    </source>
</evidence>
<reference evidence="2" key="1">
    <citation type="journal article" date="2021" name="Proc. Natl. Acad. Sci. U.S.A.">
        <title>A Catalog of Tens of Thousands of Viruses from Human Metagenomes Reveals Hidden Associations with Chronic Diseases.</title>
        <authorList>
            <person name="Tisza M.J."/>
            <person name="Buck C.B."/>
        </authorList>
    </citation>
    <scope>NUCLEOTIDE SEQUENCE</scope>
    <source>
        <strain evidence="2">Ctino4</strain>
    </source>
</reference>
<name>A0A8S5MTX0_9CAUD</name>
<feature type="domain" description="HTH cro/C1-type" evidence="1">
    <location>
        <begin position="38"/>
        <end position="92"/>
    </location>
</feature>
<dbReference type="CDD" id="cd00093">
    <property type="entry name" value="HTH_XRE"/>
    <property type="match status" value="1"/>
</dbReference>
<dbReference type="EMBL" id="BK014985">
    <property type="protein sequence ID" value="DAD85592.1"/>
    <property type="molecule type" value="Genomic_DNA"/>
</dbReference>
<dbReference type="InterPro" id="IPR001387">
    <property type="entry name" value="Cro/C1-type_HTH"/>
</dbReference>
<protein>
    <submittedName>
        <fullName evidence="2">Helix-turn-helix domain protein</fullName>
    </submittedName>
</protein>
<dbReference type="SMART" id="SM00530">
    <property type="entry name" value="HTH_XRE"/>
    <property type="match status" value="1"/>
</dbReference>
<evidence type="ECO:0000259" key="1">
    <source>
        <dbReference type="PROSITE" id="PS50943"/>
    </source>
</evidence>
<accession>A0A8S5MTX0</accession>